<protein>
    <recommendedName>
        <fullName evidence="3">DUF1857 domain-containing protein</fullName>
    </recommendedName>
</protein>
<dbReference type="STRING" id="1164594.SAMN05216204_10933"/>
<evidence type="ECO:0000313" key="2">
    <source>
        <dbReference type="Proteomes" id="UP000198639"/>
    </source>
</evidence>
<proteinExistence type="predicted"/>
<name>A0A1I1LBM6_9BURK</name>
<accession>A0A1I1LBM6</accession>
<evidence type="ECO:0000313" key="1">
    <source>
        <dbReference type="EMBL" id="SFC70429.1"/>
    </source>
</evidence>
<evidence type="ECO:0008006" key="3">
    <source>
        <dbReference type="Google" id="ProtNLM"/>
    </source>
</evidence>
<dbReference type="Gene3D" id="3.30.530.20">
    <property type="match status" value="1"/>
</dbReference>
<dbReference type="SUPFAM" id="SSF55961">
    <property type="entry name" value="Bet v1-like"/>
    <property type="match status" value="1"/>
</dbReference>
<dbReference type="RefSeq" id="WP_091874342.1">
    <property type="nucleotide sequence ID" value="NZ_FOLD01000009.1"/>
</dbReference>
<keyword evidence="2" id="KW-1185">Reference proteome</keyword>
<dbReference type="InterPro" id="IPR023393">
    <property type="entry name" value="START-like_dom_sf"/>
</dbReference>
<dbReference type="EMBL" id="FOLD01000009">
    <property type="protein sequence ID" value="SFC70429.1"/>
    <property type="molecule type" value="Genomic_DNA"/>
</dbReference>
<reference evidence="2" key="1">
    <citation type="submission" date="2016-10" db="EMBL/GenBank/DDBJ databases">
        <authorList>
            <person name="Varghese N."/>
            <person name="Submissions S."/>
        </authorList>
    </citation>
    <scope>NUCLEOTIDE SEQUENCE [LARGE SCALE GENOMIC DNA]</scope>
    <source>
        <strain evidence="2">CGMCC 1.12041</strain>
    </source>
</reference>
<dbReference type="AlphaFoldDB" id="A0A1I1LBM6"/>
<dbReference type="OrthoDB" id="6367327at2"/>
<dbReference type="InterPro" id="IPR015075">
    <property type="entry name" value="AtaL"/>
</dbReference>
<dbReference type="Pfam" id="PF08982">
    <property type="entry name" value="AtaL"/>
    <property type="match status" value="1"/>
</dbReference>
<sequence length="161" mass="18202">MKFEHLIEINDPLNPLMDTMTIEQLWRGLVLRAESPTLFVPHLDECTIGERASGSFARRLRYGDLVIEDVVHLTPLKEVRFEVPAQGDIAASNLRMLIEAPGDAMLLVRFCYDDGQGEHTDPANAMYDDFKRSAYQEADIDTVRILRQLAGEGKLDATRLN</sequence>
<gene>
    <name evidence="1" type="ORF">SAMN05216204_10933</name>
</gene>
<dbReference type="CDD" id="cd08863">
    <property type="entry name" value="SRPBCC_DUF1857"/>
    <property type="match status" value="1"/>
</dbReference>
<organism evidence="1 2">
    <name type="scientific">Massilia yuzhufengensis</name>
    <dbReference type="NCBI Taxonomy" id="1164594"/>
    <lineage>
        <taxon>Bacteria</taxon>
        <taxon>Pseudomonadati</taxon>
        <taxon>Pseudomonadota</taxon>
        <taxon>Betaproteobacteria</taxon>
        <taxon>Burkholderiales</taxon>
        <taxon>Oxalobacteraceae</taxon>
        <taxon>Telluria group</taxon>
        <taxon>Massilia</taxon>
    </lineage>
</organism>
<dbReference type="Proteomes" id="UP000198639">
    <property type="component" value="Unassembled WGS sequence"/>
</dbReference>